<dbReference type="Proteomes" id="UP000030755">
    <property type="component" value="Unassembled WGS sequence"/>
</dbReference>
<keyword evidence="7" id="KW-1185">Reference proteome</keyword>
<dbReference type="GO" id="GO:0052735">
    <property type="term" value="F:tRNA (cytidine-3-)-methyltransferase activity"/>
    <property type="evidence" value="ECO:0007669"/>
    <property type="project" value="EnsemblFungi"/>
</dbReference>
<evidence type="ECO:0000313" key="6">
    <source>
        <dbReference type="EMBL" id="RKP19282.1"/>
    </source>
</evidence>
<evidence type="ECO:0000256" key="3">
    <source>
        <dbReference type="ARBA" id="ARBA00022679"/>
    </source>
</evidence>
<reference evidence="6" key="3">
    <citation type="submission" date="2018-08" db="EMBL/GenBank/DDBJ databases">
        <title>Leveraging single-cell genomics to expand the Fungal Tree of Life.</title>
        <authorList>
            <consortium name="DOE Joint Genome Institute"/>
            <person name="Ahrendt S.R."/>
            <person name="Quandt C.A."/>
            <person name="Ciobanu D."/>
            <person name="Clum A."/>
            <person name="Salamov A."/>
            <person name="Andreopoulos B."/>
            <person name="Cheng J.-F."/>
            <person name="Woyke T."/>
            <person name="Pelin A."/>
            <person name="Henrissat B."/>
            <person name="Reynolds N."/>
            <person name="Benny G.L."/>
            <person name="Smith M.E."/>
            <person name="James T.Y."/>
            <person name="Grigoriev I.V."/>
        </authorList>
    </citation>
    <scope>NUCLEOTIDE SEQUENCE</scope>
    <source>
        <strain evidence="6">CSF55</strain>
    </source>
</reference>
<dbReference type="EMBL" id="ML005255">
    <property type="protein sequence ID" value="RKP19282.1"/>
    <property type="molecule type" value="Genomic_DNA"/>
</dbReference>
<dbReference type="STRING" id="988480.A0A075APS8"/>
<dbReference type="Proteomes" id="UP000281549">
    <property type="component" value="Unassembled WGS sequence"/>
</dbReference>
<proteinExistence type="inferred from homology"/>
<dbReference type="EMBL" id="KE561167">
    <property type="protein sequence ID" value="EPZ32214.1"/>
    <property type="molecule type" value="Genomic_DNA"/>
</dbReference>
<protein>
    <recommendedName>
        <fullName evidence="4">tRNA N(3)-methylcytidine methyltransferase</fullName>
        <ecNumber evidence="4">2.1.1.-</ecNumber>
    </recommendedName>
</protein>
<dbReference type="AlphaFoldDB" id="A0A075APS8"/>
<keyword evidence="2 4" id="KW-0489">Methyltransferase</keyword>
<dbReference type="SUPFAM" id="SSF53335">
    <property type="entry name" value="S-adenosyl-L-methionine-dependent methyltransferases"/>
    <property type="match status" value="1"/>
</dbReference>
<organism evidence="5 7">
    <name type="scientific">Rozella allomycis (strain CSF55)</name>
    <dbReference type="NCBI Taxonomy" id="988480"/>
    <lineage>
        <taxon>Eukaryota</taxon>
        <taxon>Fungi</taxon>
        <taxon>Fungi incertae sedis</taxon>
        <taxon>Cryptomycota</taxon>
        <taxon>Cryptomycota incertae sedis</taxon>
        <taxon>Rozella</taxon>
    </lineage>
</organism>
<reference evidence="5 7" key="1">
    <citation type="journal article" date="2013" name="Curr. Biol.">
        <title>Shared signatures of parasitism and phylogenomics unite Cryptomycota and microsporidia.</title>
        <authorList>
            <person name="James T.Y."/>
            <person name="Pelin A."/>
            <person name="Bonen L."/>
            <person name="Ahrendt S."/>
            <person name="Sain D."/>
            <person name="Corradi N."/>
            <person name="Stajich J.E."/>
        </authorList>
    </citation>
    <scope>NUCLEOTIDE SEQUENCE [LARGE SCALE GENOMIC DNA]</scope>
    <source>
        <strain evidence="5">CSF55</strain>
        <strain evidence="5">CSF55</strain>
    </source>
</reference>
<accession>A0A075APS8</accession>
<evidence type="ECO:0000256" key="1">
    <source>
        <dbReference type="ARBA" id="ARBA00009725"/>
    </source>
</evidence>
<keyword evidence="3 4" id="KW-0808">Transferase</keyword>
<dbReference type="CDD" id="cd02440">
    <property type="entry name" value="AdoMet_MTases"/>
    <property type="match status" value="1"/>
</dbReference>
<dbReference type="InterPro" id="IPR026113">
    <property type="entry name" value="METTL2/6/8-like"/>
</dbReference>
<dbReference type="HOGENOM" id="CLU_029724_2_0_1"/>
<dbReference type="InterPro" id="IPR029063">
    <property type="entry name" value="SAM-dependent_MTases_sf"/>
</dbReference>
<evidence type="ECO:0000313" key="7">
    <source>
        <dbReference type="Proteomes" id="UP000030755"/>
    </source>
</evidence>
<sequence length="278" mass="32328">MTENNLELQLEKKCSIETLDSLPDNYVSSAKQSISNVSSGVPEFWQNKYTKEASKNWDKFYKRNGNRFYKDRHWTTREFPELLSLNGKTILEIGCGVGNFILPIMNEFQLAKVYACDFANSAIDILKENELYRNGNDENRLAFVANIVEDNLLETISADSVDIVSSVFVFSALNPDSMKKAIKNIYNILKPGGIILFRDYARYDAAQLRFNSNNKINDNFYVRQDGTFAYYFERDELQSLFHECGFKCQYSDYVLRKTTNHKQQMNLDRIFLQAKFIK</sequence>
<gene>
    <name evidence="5" type="ORF">O9G_002566</name>
    <name evidence="6" type="ORF">ROZALSC1DRAFT_29105</name>
</gene>
<dbReference type="EC" id="2.1.1.-" evidence="4"/>
<evidence type="ECO:0000313" key="8">
    <source>
        <dbReference type="Proteomes" id="UP000281549"/>
    </source>
</evidence>
<dbReference type="OrthoDB" id="417697at2759"/>
<comment type="similarity">
    <text evidence="1 4">Belongs to the methyltransferase superfamily. METL family.</text>
</comment>
<evidence type="ECO:0000256" key="2">
    <source>
        <dbReference type="ARBA" id="ARBA00022603"/>
    </source>
</evidence>
<comment type="function">
    <text evidence="4">S-adenosyl-L-methionine-dependent methyltransferase.</text>
</comment>
<dbReference type="Pfam" id="PF13489">
    <property type="entry name" value="Methyltransf_23"/>
    <property type="match status" value="1"/>
</dbReference>
<dbReference type="Gene3D" id="3.40.50.150">
    <property type="entry name" value="Vaccinia Virus protein VP39"/>
    <property type="match status" value="1"/>
</dbReference>
<dbReference type="OMA" id="KHNACKT"/>
<name>A0A075APS8_ROZAC</name>
<dbReference type="PANTHER" id="PTHR22809">
    <property type="entry name" value="METHYLTRANSFERASE-RELATED"/>
    <property type="match status" value="1"/>
</dbReference>
<dbReference type="GO" id="GO:0106217">
    <property type="term" value="P:tRNA C3-cytosine methylation"/>
    <property type="evidence" value="ECO:0007669"/>
    <property type="project" value="EnsemblFungi"/>
</dbReference>
<evidence type="ECO:0000313" key="5">
    <source>
        <dbReference type="EMBL" id="EPZ32214.1"/>
    </source>
</evidence>
<reference evidence="8" key="2">
    <citation type="journal article" date="2018" name="Nat. Microbiol.">
        <title>Leveraging single-cell genomics to expand the fungal tree of life.</title>
        <authorList>
            <person name="Ahrendt S.R."/>
            <person name="Quandt C.A."/>
            <person name="Ciobanu D."/>
            <person name="Clum A."/>
            <person name="Salamov A."/>
            <person name="Andreopoulos B."/>
            <person name="Cheng J.F."/>
            <person name="Woyke T."/>
            <person name="Pelin A."/>
            <person name="Henrissat B."/>
            <person name="Reynolds N.K."/>
            <person name="Benny G.L."/>
            <person name="Smith M.E."/>
            <person name="James T.Y."/>
            <person name="Grigoriev I.V."/>
        </authorList>
    </citation>
    <scope>NUCLEOTIDE SEQUENCE [LARGE SCALE GENOMIC DNA]</scope>
    <source>
        <strain evidence="8">CSF55</strain>
    </source>
</reference>
<dbReference type="PIRSF" id="PIRSF037755">
    <property type="entry name" value="Mettl2_prd"/>
    <property type="match status" value="1"/>
</dbReference>
<evidence type="ECO:0000256" key="4">
    <source>
        <dbReference type="PIRNR" id="PIRNR037755"/>
    </source>
</evidence>
<dbReference type="PANTHER" id="PTHR22809:SF5">
    <property type="entry name" value="TRNA N(3)-METHYLCYTIDINE METHYLTRANSFERASE METTL6"/>
    <property type="match status" value="1"/>
</dbReference>